<dbReference type="GO" id="GO:0008168">
    <property type="term" value="F:methyltransferase activity"/>
    <property type="evidence" value="ECO:0007669"/>
    <property type="project" value="UniProtKB-KW"/>
</dbReference>
<organism evidence="2 3">
    <name type="scientific">Sphingomonas aerophila</name>
    <dbReference type="NCBI Taxonomy" id="1344948"/>
    <lineage>
        <taxon>Bacteria</taxon>
        <taxon>Pseudomonadati</taxon>
        <taxon>Pseudomonadota</taxon>
        <taxon>Alphaproteobacteria</taxon>
        <taxon>Sphingomonadales</taxon>
        <taxon>Sphingomonadaceae</taxon>
        <taxon>Sphingomonas</taxon>
    </lineage>
</organism>
<evidence type="ECO:0000313" key="3">
    <source>
        <dbReference type="Proteomes" id="UP000546200"/>
    </source>
</evidence>
<dbReference type="RefSeq" id="WP_184056280.1">
    <property type="nucleotide sequence ID" value="NZ_JACIJK010000004.1"/>
</dbReference>
<feature type="domain" description="Methyltransferase" evidence="1">
    <location>
        <begin position="47"/>
        <end position="146"/>
    </location>
</feature>
<dbReference type="CDD" id="cd02440">
    <property type="entry name" value="AdoMet_MTases"/>
    <property type="match status" value="1"/>
</dbReference>
<dbReference type="PANTHER" id="PTHR43861:SF1">
    <property type="entry name" value="TRANS-ACONITATE 2-METHYLTRANSFERASE"/>
    <property type="match status" value="1"/>
</dbReference>
<evidence type="ECO:0000259" key="1">
    <source>
        <dbReference type="Pfam" id="PF13847"/>
    </source>
</evidence>
<dbReference type="InterPro" id="IPR029063">
    <property type="entry name" value="SAM-dependent_MTases_sf"/>
</dbReference>
<dbReference type="Pfam" id="PF13847">
    <property type="entry name" value="Methyltransf_31"/>
    <property type="match status" value="1"/>
</dbReference>
<name>A0A7W9EVP8_9SPHN</name>
<keyword evidence="2" id="KW-0489">Methyltransferase</keyword>
<dbReference type="Gene3D" id="3.40.50.150">
    <property type="entry name" value="Vaccinia Virus protein VP39"/>
    <property type="match status" value="1"/>
</dbReference>
<gene>
    <name evidence="2" type="ORF">FHS94_001549</name>
</gene>
<keyword evidence="3" id="KW-1185">Reference proteome</keyword>
<dbReference type="EMBL" id="JACIJK010000004">
    <property type="protein sequence ID" value="MBB5714713.1"/>
    <property type="molecule type" value="Genomic_DNA"/>
</dbReference>
<dbReference type="SUPFAM" id="SSF53335">
    <property type="entry name" value="S-adenosyl-L-methionine-dependent methyltransferases"/>
    <property type="match status" value="1"/>
</dbReference>
<reference evidence="2 3" key="1">
    <citation type="submission" date="2020-08" db="EMBL/GenBank/DDBJ databases">
        <title>Genomic Encyclopedia of Type Strains, Phase IV (KMG-IV): sequencing the most valuable type-strain genomes for metagenomic binning, comparative biology and taxonomic classification.</title>
        <authorList>
            <person name="Goeker M."/>
        </authorList>
    </citation>
    <scope>NUCLEOTIDE SEQUENCE [LARGE SCALE GENOMIC DNA]</scope>
    <source>
        <strain evidence="2 3">DSM 100044</strain>
    </source>
</reference>
<dbReference type="GO" id="GO:0032259">
    <property type="term" value="P:methylation"/>
    <property type="evidence" value="ECO:0007669"/>
    <property type="project" value="UniProtKB-KW"/>
</dbReference>
<dbReference type="PANTHER" id="PTHR43861">
    <property type="entry name" value="TRANS-ACONITATE 2-METHYLTRANSFERASE-RELATED"/>
    <property type="match status" value="1"/>
</dbReference>
<dbReference type="AlphaFoldDB" id="A0A7W9EVP8"/>
<dbReference type="InterPro" id="IPR025714">
    <property type="entry name" value="Methyltranfer_dom"/>
</dbReference>
<proteinExistence type="predicted"/>
<keyword evidence="2" id="KW-0808">Transferase</keyword>
<comment type="caution">
    <text evidence="2">The sequence shown here is derived from an EMBL/GenBank/DDBJ whole genome shotgun (WGS) entry which is preliminary data.</text>
</comment>
<protein>
    <submittedName>
        <fullName evidence="2">SAM-dependent methyltransferase</fullName>
    </submittedName>
</protein>
<dbReference type="Proteomes" id="UP000546200">
    <property type="component" value="Unassembled WGS sequence"/>
</dbReference>
<evidence type="ECO:0000313" key="2">
    <source>
        <dbReference type="EMBL" id="MBB5714713.1"/>
    </source>
</evidence>
<sequence>MIAGTDWTGFVGDVWADEWRRTDRSFANLTDQLEAAILAAAPPGPFRALDIGCGAGATSLALAIARPDAEVVGVDLSQSLVDVARNRLAGLSNCRVEQGDVLVAAAAIRADLLVSRHGVMFFADPVAAFAALRAAAAPGATLIFSCFGPRRDNRFATLVDELVPPEPVAADEPGPFAFADPERVADILTRAGWLPDAPRRVPFAYRAGAGDDPVADAVSFLSRIGPAAAALREASEPDALRLALASALAHYRTVDAVDLPALGWIWRAQAGEPA</sequence>
<accession>A0A7W9EVP8</accession>